<feature type="compositionally biased region" description="Pro residues" evidence="1">
    <location>
        <begin position="19"/>
        <end position="41"/>
    </location>
</feature>
<gene>
    <name evidence="3" type="ORF">PR001_g5218</name>
    <name evidence="2" type="ORF">PR002_g5666</name>
</gene>
<accession>A0A6A3NHD6</accession>
<reference evidence="4 5" key="1">
    <citation type="submission" date="2018-09" db="EMBL/GenBank/DDBJ databases">
        <title>Genomic investigation of the strawberry pathogen Phytophthora fragariae indicates pathogenicity is determined by transcriptional variation in three key races.</title>
        <authorList>
            <person name="Adams T.M."/>
            <person name="Armitage A.D."/>
            <person name="Sobczyk M.K."/>
            <person name="Bates H.J."/>
            <person name="Dunwell J.M."/>
            <person name="Nellist C.F."/>
            <person name="Harrison R.J."/>
        </authorList>
    </citation>
    <scope>NUCLEOTIDE SEQUENCE [LARGE SCALE GENOMIC DNA]</scope>
    <source>
        <strain evidence="3 4">SCRP249</strain>
        <strain evidence="2 5">SCRP324</strain>
    </source>
</reference>
<dbReference type="OrthoDB" id="10521399at2759"/>
<evidence type="ECO:0000313" key="3">
    <source>
        <dbReference type="EMBL" id="KAE9044819.1"/>
    </source>
</evidence>
<organism evidence="3 4">
    <name type="scientific">Phytophthora rubi</name>
    <dbReference type="NCBI Taxonomy" id="129364"/>
    <lineage>
        <taxon>Eukaryota</taxon>
        <taxon>Sar</taxon>
        <taxon>Stramenopiles</taxon>
        <taxon>Oomycota</taxon>
        <taxon>Peronosporomycetes</taxon>
        <taxon>Peronosporales</taxon>
        <taxon>Peronosporaceae</taxon>
        <taxon>Phytophthora</taxon>
    </lineage>
</organism>
<dbReference type="EMBL" id="QXFV01000229">
    <property type="protein sequence ID" value="KAE9044819.1"/>
    <property type="molecule type" value="Genomic_DNA"/>
</dbReference>
<evidence type="ECO:0000256" key="1">
    <source>
        <dbReference type="SAM" id="MobiDB-lite"/>
    </source>
</evidence>
<proteinExistence type="predicted"/>
<dbReference type="Proteomes" id="UP000435112">
    <property type="component" value="Unassembled WGS sequence"/>
</dbReference>
<comment type="caution">
    <text evidence="3">The sequence shown here is derived from an EMBL/GenBank/DDBJ whole genome shotgun (WGS) entry which is preliminary data.</text>
</comment>
<dbReference type="Proteomes" id="UP000429607">
    <property type="component" value="Unassembled WGS sequence"/>
</dbReference>
<feature type="compositionally biased region" description="Pro residues" evidence="1">
    <location>
        <begin position="1"/>
        <end position="11"/>
    </location>
</feature>
<name>A0A6A3NHD6_9STRA</name>
<sequence length="178" mass="17756">MSTPPTSPPSAHPSAEPALPTPPLVPAATPPAPTATPPPGPTTAAPTPGDASPARASARITARMRTAAELAEARTQPPALRPPLPHHTSPSILCARLGGTILADYYAAGAPMISAAPPTVALPVPAPPATKAAKAPRRLKAPQGPEDADGEQGGAGLEGFQEDAVVRWSGSLVVEADP</sequence>
<feature type="region of interest" description="Disordered" evidence="1">
    <location>
        <begin position="1"/>
        <end position="91"/>
    </location>
</feature>
<dbReference type="AlphaFoldDB" id="A0A6A3NHD6"/>
<evidence type="ECO:0000313" key="4">
    <source>
        <dbReference type="Proteomes" id="UP000429607"/>
    </source>
</evidence>
<protein>
    <submittedName>
        <fullName evidence="3">Uncharacterized protein</fullName>
    </submittedName>
</protein>
<evidence type="ECO:0000313" key="5">
    <source>
        <dbReference type="Proteomes" id="UP000435112"/>
    </source>
</evidence>
<evidence type="ECO:0000313" key="2">
    <source>
        <dbReference type="EMBL" id="KAE9039107.1"/>
    </source>
</evidence>
<dbReference type="PRINTS" id="PR01217">
    <property type="entry name" value="PRICHEXTENSN"/>
</dbReference>
<dbReference type="EMBL" id="QXFU01000244">
    <property type="protein sequence ID" value="KAE9039107.1"/>
    <property type="molecule type" value="Genomic_DNA"/>
</dbReference>
<feature type="region of interest" description="Disordered" evidence="1">
    <location>
        <begin position="127"/>
        <end position="156"/>
    </location>
</feature>